<dbReference type="EMBL" id="CP000493">
    <property type="protein sequence ID" value="ABM81283.1"/>
    <property type="molecule type" value="Genomic_DNA"/>
</dbReference>
<dbReference type="GeneID" id="4782457"/>
<dbReference type="GO" id="GO:0009228">
    <property type="term" value="P:thiamine biosynthetic process"/>
    <property type="evidence" value="ECO:0007669"/>
    <property type="project" value="InterPro"/>
</dbReference>
<feature type="domain" description="Thiamine-phosphate synthase ThiN" evidence="6">
    <location>
        <begin position="288"/>
        <end position="458"/>
    </location>
</feature>
<dbReference type="Pfam" id="PF08543">
    <property type="entry name" value="Phos_pyr_kin"/>
    <property type="match status" value="1"/>
</dbReference>
<dbReference type="GO" id="GO:0005524">
    <property type="term" value="F:ATP binding"/>
    <property type="evidence" value="ECO:0007669"/>
    <property type="project" value="UniProtKB-KW"/>
</dbReference>
<evidence type="ECO:0000259" key="5">
    <source>
        <dbReference type="Pfam" id="PF08543"/>
    </source>
</evidence>
<dbReference type="KEGG" id="hbu:Hbut_1459"/>
<keyword evidence="3" id="KW-0418">Kinase</keyword>
<dbReference type="PANTHER" id="PTHR20858:SF17">
    <property type="entry name" value="HYDROXYMETHYLPYRIMIDINE_PHOSPHOMETHYLPYRIMIDINE KINASE THI20-RELATED"/>
    <property type="match status" value="1"/>
</dbReference>
<dbReference type="SUPFAM" id="SSF53613">
    <property type="entry name" value="Ribokinase-like"/>
    <property type="match status" value="1"/>
</dbReference>
<sequence length="475" mass="51220">MVSGGVLLVDNHGVQVIYPVAVTVAGVDPSGGAGIAADLKAFAAMGVHGAVVVAVVTVQDTRGVRRVHVLPSWLVEEQLQAVLEDYRVGAVKTGVLGSRENVEAIARLLRGRDIALVVDPVYRASAGQLLNSDDAFKAIVEELFPLASLVAPNVPEAERITGTRIRSIEDAKRAARILVEDYGARAALIKGGHLPGEPVDVLYYEDVFWEFRGERRSGCSHGTGCTFTAALAAGLAKGLDLVEAVVRARKLVEEAIEYGFRVGRGDCPVNPLAGLERDAERYRAIAAVEDALRLLLENASRVARYAPEVGMNIAYAIEPRLARSIGDVAGVMGRIVRYGDTLKPVGPVRMGASSHMARLVLAAMERDPSLRAALNIRYAPELIEAARRTGLRVVYVDRRAEPEEVRRVEGASMRWLVERAFAVAGATPDVVYDTGDVGKEAMIRILARTPREAIEKLLRILEALEGRGGMEQEEA</sequence>
<evidence type="ECO:0000313" key="7">
    <source>
        <dbReference type="EMBL" id="ABM81283.1"/>
    </source>
</evidence>
<dbReference type="AlphaFoldDB" id="A2BMS2"/>
<dbReference type="InterPro" id="IPR013749">
    <property type="entry name" value="PM/HMP-P_kinase-1"/>
</dbReference>
<dbReference type="STRING" id="415426.Hbut_1459"/>
<proteinExistence type="predicted"/>
<dbReference type="eggNOG" id="arCOG00020">
    <property type="taxonomic scope" value="Archaea"/>
</dbReference>
<dbReference type="Pfam" id="PF10120">
    <property type="entry name" value="ThiN"/>
    <property type="match status" value="1"/>
</dbReference>
<accession>A2BMS2</accession>
<organism evidence="7 8">
    <name type="scientific">Hyperthermus butylicus (strain DSM 5456 / JCM 9403 / PLM1-5)</name>
    <dbReference type="NCBI Taxonomy" id="415426"/>
    <lineage>
        <taxon>Archaea</taxon>
        <taxon>Thermoproteota</taxon>
        <taxon>Thermoprotei</taxon>
        <taxon>Desulfurococcales</taxon>
        <taxon>Pyrodictiaceae</taxon>
        <taxon>Hyperthermus</taxon>
    </lineage>
</organism>
<dbReference type="NCBIfam" id="NF006346">
    <property type="entry name" value="PRK08573.1"/>
    <property type="match status" value="1"/>
</dbReference>
<dbReference type="InterPro" id="IPR004399">
    <property type="entry name" value="HMP/HMP-P_kinase_dom"/>
</dbReference>
<dbReference type="GO" id="GO:0005829">
    <property type="term" value="C:cytosol"/>
    <property type="evidence" value="ECO:0007669"/>
    <property type="project" value="TreeGrafter"/>
</dbReference>
<keyword evidence="8" id="KW-1185">Reference proteome</keyword>
<evidence type="ECO:0000313" key="8">
    <source>
        <dbReference type="Proteomes" id="UP000002593"/>
    </source>
</evidence>
<keyword evidence="1" id="KW-0808">Transferase</keyword>
<dbReference type="Proteomes" id="UP000002593">
    <property type="component" value="Chromosome"/>
</dbReference>
<dbReference type="CDD" id="cd01169">
    <property type="entry name" value="HMPP_kinase"/>
    <property type="match status" value="1"/>
</dbReference>
<dbReference type="SUPFAM" id="SSF53639">
    <property type="entry name" value="AraD/HMP-PK domain-like"/>
    <property type="match status" value="1"/>
</dbReference>
<dbReference type="InterPro" id="IPR036409">
    <property type="entry name" value="Aldolase_II/adducin_N_sf"/>
</dbReference>
<dbReference type="PANTHER" id="PTHR20858">
    <property type="entry name" value="PHOSPHOMETHYLPYRIMIDINE KINASE"/>
    <property type="match status" value="1"/>
</dbReference>
<dbReference type="EnsemblBacteria" id="ABM81283">
    <property type="protein sequence ID" value="ABM81283"/>
    <property type="gene ID" value="Hbut_1459"/>
</dbReference>
<feature type="domain" description="Pyridoxamine kinase/Phosphomethylpyrimidine kinase" evidence="5">
    <location>
        <begin position="28"/>
        <end position="270"/>
    </location>
</feature>
<evidence type="ECO:0000256" key="1">
    <source>
        <dbReference type="ARBA" id="ARBA00022679"/>
    </source>
</evidence>
<keyword evidence="2" id="KW-0547">Nucleotide-binding</keyword>
<keyword evidence="4" id="KW-0067">ATP-binding</keyword>
<gene>
    <name evidence="7" type="ordered locus">Hbut_1459</name>
</gene>
<evidence type="ECO:0000259" key="6">
    <source>
        <dbReference type="Pfam" id="PF10120"/>
    </source>
</evidence>
<reference evidence="7 8" key="1">
    <citation type="journal article" date="2007" name="Archaea">
        <title>The genome of Hyperthermus butylicus: a sulfur-reducing, peptide fermenting, neutrophilic Crenarchaeote growing up to 108 degrees C.</title>
        <authorList>
            <person name="Brugger K."/>
            <person name="Chen L."/>
            <person name="Stark M."/>
            <person name="Zibat A."/>
            <person name="Redder P."/>
            <person name="Ruepp A."/>
            <person name="Awayez M."/>
            <person name="She Q."/>
            <person name="Garrett R.A."/>
            <person name="Klenk H.P."/>
        </authorList>
    </citation>
    <scope>NUCLEOTIDE SEQUENCE [LARGE SCALE GENOMIC DNA]</scope>
    <source>
        <strain evidence="8">DSM 5456 / JCM 9403 / PLM1-5</strain>
    </source>
</reference>
<dbReference type="InterPro" id="IPR019293">
    <property type="entry name" value="ThiN"/>
</dbReference>
<dbReference type="GO" id="GO:0008972">
    <property type="term" value="F:phosphomethylpyrimidine kinase activity"/>
    <property type="evidence" value="ECO:0007669"/>
    <property type="project" value="InterPro"/>
</dbReference>
<protein>
    <submittedName>
        <fullName evidence="7">Multidomain protein</fullName>
    </submittedName>
</protein>
<evidence type="ECO:0000256" key="2">
    <source>
        <dbReference type="ARBA" id="ARBA00022741"/>
    </source>
</evidence>
<dbReference type="RefSeq" id="WP_011822601.1">
    <property type="nucleotide sequence ID" value="NC_008818.1"/>
</dbReference>
<name>A2BMS2_HYPBU</name>
<dbReference type="GO" id="GO:0008902">
    <property type="term" value="F:hydroxymethylpyrimidine kinase activity"/>
    <property type="evidence" value="ECO:0007669"/>
    <property type="project" value="TreeGrafter"/>
</dbReference>
<dbReference type="HOGENOM" id="CLU_035788_0_0_2"/>
<dbReference type="Gene3D" id="3.40.225.10">
    <property type="entry name" value="Class II aldolase/adducin N-terminal domain"/>
    <property type="match status" value="1"/>
</dbReference>
<dbReference type="NCBIfam" id="TIGR00097">
    <property type="entry name" value="HMP-P_kinase"/>
    <property type="match status" value="1"/>
</dbReference>
<evidence type="ECO:0000256" key="4">
    <source>
        <dbReference type="ARBA" id="ARBA00022840"/>
    </source>
</evidence>
<dbReference type="Gene3D" id="3.40.1190.20">
    <property type="match status" value="1"/>
</dbReference>
<dbReference type="InterPro" id="IPR029056">
    <property type="entry name" value="Ribokinase-like"/>
</dbReference>
<evidence type="ECO:0000256" key="3">
    <source>
        <dbReference type="ARBA" id="ARBA00022777"/>
    </source>
</evidence>
<dbReference type="FunFam" id="3.40.1190.20:FF:000003">
    <property type="entry name" value="Phosphomethylpyrimidine kinase ThiD"/>
    <property type="match status" value="1"/>
</dbReference>